<dbReference type="PROSITE" id="PS51257">
    <property type="entry name" value="PROKAR_LIPOPROTEIN"/>
    <property type="match status" value="1"/>
</dbReference>
<dbReference type="EMBL" id="BMWX01000005">
    <property type="protein sequence ID" value="GGZ34462.1"/>
    <property type="molecule type" value="Genomic_DNA"/>
</dbReference>
<evidence type="ECO:0000259" key="2">
    <source>
        <dbReference type="Pfam" id="PF19763"/>
    </source>
</evidence>
<gene>
    <name evidence="3" type="ORF">GCM10007049_29800</name>
</gene>
<reference evidence="3" key="2">
    <citation type="submission" date="2020-09" db="EMBL/GenBank/DDBJ databases">
        <authorList>
            <person name="Sun Q."/>
            <person name="Kim S."/>
        </authorList>
    </citation>
    <scope>NUCLEOTIDE SEQUENCE</scope>
    <source>
        <strain evidence="3">KCTC 12368</strain>
    </source>
</reference>
<dbReference type="AlphaFoldDB" id="A0A918UUQ0"/>
<dbReference type="Pfam" id="PF19763">
    <property type="entry name" value="DUF6250"/>
    <property type="match status" value="1"/>
</dbReference>
<evidence type="ECO:0000256" key="1">
    <source>
        <dbReference type="SAM" id="SignalP"/>
    </source>
</evidence>
<proteinExistence type="predicted"/>
<evidence type="ECO:0000313" key="3">
    <source>
        <dbReference type="EMBL" id="GGZ34462.1"/>
    </source>
</evidence>
<accession>A0A918UUQ0</accession>
<name>A0A918UUQ0_9BACT</name>
<dbReference type="Proteomes" id="UP000619457">
    <property type="component" value="Unassembled WGS sequence"/>
</dbReference>
<dbReference type="Gene3D" id="2.60.120.200">
    <property type="match status" value="1"/>
</dbReference>
<protein>
    <recommendedName>
        <fullName evidence="2">DUF6250 domain-containing protein</fullName>
    </recommendedName>
</protein>
<keyword evidence="1" id="KW-0732">Signal</keyword>
<feature type="domain" description="DUF6250" evidence="2">
    <location>
        <begin position="78"/>
        <end position="237"/>
    </location>
</feature>
<comment type="caution">
    <text evidence="3">The sequence shown here is derived from an EMBL/GenBank/DDBJ whole genome shotgun (WGS) entry which is preliminary data.</text>
</comment>
<dbReference type="InterPro" id="IPR046217">
    <property type="entry name" value="DUF6250"/>
</dbReference>
<reference evidence="3" key="1">
    <citation type="journal article" date="2014" name="Int. J. Syst. Evol. Microbiol.">
        <title>Complete genome sequence of Corynebacterium casei LMG S-19264T (=DSM 44701T), isolated from a smear-ripened cheese.</title>
        <authorList>
            <consortium name="US DOE Joint Genome Institute (JGI-PGF)"/>
            <person name="Walter F."/>
            <person name="Albersmeier A."/>
            <person name="Kalinowski J."/>
            <person name="Ruckert C."/>
        </authorList>
    </citation>
    <scope>NUCLEOTIDE SEQUENCE</scope>
    <source>
        <strain evidence="3">KCTC 12368</strain>
    </source>
</reference>
<sequence length="243" mass="28080">MRNNRFFTSLIIILSGVLSVSCQCSVNSNGDEEKTSSSNIILEEDFSSPLSPEHWQVEMEGHGYGQSSVSVLEDQLVMDTKAGVTVWLKQKLQGNLQITYKRQVVMEGGINDRLSDLNQFWMASDPRNADLFTRQGKFDEYDSLQMYYIGFGGNYNKTTRFRKYQGTGEKTLLFDLEDKEHLLAPNHWYTITIRVKDGLITFQVDGETFFSYQDEQVLKEGYFGFRSTWSRHRIDDLQIVKLD</sequence>
<evidence type="ECO:0000313" key="4">
    <source>
        <dbReference type="Proteomes" id="UP000619457"/>
    </source>
</evidence>
<keyword evidence="4" id="KW-1185">Reference proteome</keyword>
<dbReference type="RefSeq" id="WP_018475343.1">
    <property type="nucleotide sequence ID" value="NZ_BMWX01000005.1"/>
</dbReference>
<organism evidence="3 4">
    <name type="scientific">Echinicola pacifica</name>
    <dbReference type="NCBI Taxonomy" id="346377"/>
    <lineage>
        <taxon>Bacteria</taxon>
        <taxon>Pseudomonadati</taxon>
        <taxon>Bacteroidota</taxon>
        <taxon>Cytophagia</taxon>
        <taxon>Cytophagales</taxon>
        <taxon>Cyclobacteriaceae</taxon>
        <taxon>Echinicola</taxon>
    </lineage>
</organism>
<feature type="chain" id="PRO_5038054533" description="DUF6250 domain-containing protein" evidence="1">
    <location>
        <begin position="25"/>
        <end position="243"/>
    </location>
</feature>
<feature type="signal peptide" evidence="1">
    <location>
        <begin position="1"/>
        <end position="24"/>
    </location>
</feature>